<evidence type="ECO:0008006" key="4">
    <source>
        <dbReference type="Google" id="ProtNLM"/>
    </source>
</evidence>
<evidence type="ECO:0000313" key="3">
    <source>
        <dbReference type="Proteomes" id="UP000050863"/>
    </source>
</evidence>
<keyword evidence="1" id="KW-0732">Signal</keyword>
<dbReference type="PROSITE" id="PS51257">
    <property type="entry name" value="PROKAR_LIPOPROTEIN"/>
    <property type="match status" value="1"/>
</dbReference>
<comment type="caution">
    <text evidence="2">The sequence shown here is derived from an EMBL/GenBank/DDBJ whole genome shotgun (WGS) entry which is preliminary data.</text>
</comment>
<dbReference type="EMBL" id="LLXZ01000177">
    <property type="protein sequence ID" value="KRQ99666.1"/>
    <property type="molecule type" value="Genomic_DNA"/>
</dbReference>
<protein>
    <recommendedName>
        <fullName evidence="4">Lipoprotein</fullName>
    </recommendedName>
</protein>
<organism evidence="2 3">
    <name type="scientific">Bradyrhizobium jicamae</name>
    <dbReference type="NCBI Taxonomy" id="280332"/>
    <lineage>
        <taxon>Bacteria</taxon>
        <taxon>Pseudomonadati</taxon>
        <taxon>Pseudomonadota</taxon>
        <taxon>Alphaproteobacteria</taxon>
        <taxon>Hyphomicrobiales</taxon>
        <taxon>Nitrobacteraceae</taxon>
        <taxon>Bradyrhizobium</taxon>
    </lineage>
</organism>
<dbReference type="AlphaFoldDB" id="A0A0R3L349"/>
<feature type="signal peptide" evidence="1">
    <location>
        <begin position="1"/>
        <end position="24"/>
    </location>
</feature>
<keyword evidence="3" id="KW-1185">Reference proteome</keyword>
<reference evidence="2 3" key="1">
    <citation type="submission" date="2014-03" db="EMBL/GenBank/DDBJ databases">
        <title>Bradyrhizobium valentinum sp. nov., isolated from effective nodules of Lupinus mariae-josephae, a lupine endemic of basic-lime soils in Eastern Spain.</title>
        <authorList>
            <person name="Duran D."/>
            <person name="Rey L."/>
            <person name="Navarro A."/>
            <person name="Busquets A."/>
            <person name="Imperial J."/>
            <person name="Ruiz-Argueso T."/>
        </authorList>
    </citation>
    <scope>NUCLEOTIDE SEQUENCE [LARGE SCALE GENOMIC DNA]</scope>
    <source>
        <strain evidence="2 3">PAC68</strain>
    </source>
</reference>
<evidence type="ECO:0000256" key="1">
    <source>
        <dbReference type="SAM" id="SignalP"/>
    </source>
</evidence>
<dbReference type="Proteomes" id="UP000050863">
    <property type="component" value="Unassembled WGS sequence"/>
</dbReference>
<dbReference type="OrthoDB" id="8138838at2"/>
<accession>A0A0R3L349</accession>
<name>A0A0R3L349_9BRAD</name>
<proteinExistence type="predicted"/>
<sequence>MRRIGVHIALVAGAALMLAGCGFADVRAPVPDFMRGKAPDPPTLGTPPDVKMLLRQKLDSVFMAASQPTHVRVSEPRPNLRGPGWTACVKAEVVSVTGKPLGTQTYRIEISDGVIADRQKVEAEDTCTSESYEPV</sequence>
<feature type="chain" id="PRO_5006442640" description="Lipoprotein" evidence="1">
    <location>
        <begin position="25"/>
        <end position="135"/>
    </location>
</feature>
<dbReference type="RefSeq" id="WP_057838822.1">
    <property type="nucleotide sequence ID" value="NZ_LLXZ01000177.1"/>
</dbReference>
<gene>
    <name evidence="2" type="ORF">CQ12_17030</name>
</gene>
<evidence type="ECO:0000313" key="2">
    <source>
        <dbReference type="EMBL" id="KRQ99666.1"/>
    </source>
</evidence>